<comment type="caution">
    <text evidence="1">The sequence shown here is derived from an EMBL/GenBank/DDBJ whole genome shotgun (WGS) entry which is preliminary data.</text>
</comment>
<feature type="non-terminal residue" evidence="1">
    <location>
        <position position="1"/>
    </location>
</feature>
<dbReference type="EMBL" id="JAIQCV010000009">
    <property type="protein sequence ID" value="KAH1063971.1"/>
    <property type="molecule type" value="Genomic_DNA"/>
</dbReference>
<feature type="non-terminal residue" evidence="1">
    <location>
        <position position="51"/>
    </location>
</feature>
<sequence length="51" mass="5815">LFSLWLSLPETGCLVVSEDGKKVRRQHPLTESDMEELQIIEGGRSFPFLPQ</sequence>
<gene>
    <name evidence="1" type="ORF">J1N35_028958</name>
</gene>
<proteinExistence type="predicted"/>
<dbReference type="Proteomes" id="UP000828251">
    <property type="component" value="Unassembled WGS sequence"/>
</dbReference>
<evidence type="ECO:0000313" key="1">
    <source>
        <dbReference type="EMBL" id="KAH1063971.1"/>
    </source>
</evidence>
<reference evidence="1 2" key="1">
    <citation type="journal article" date="2021" name="Plant Biotechnol. J.">
        <title>Multi-omics assisted identification of the key and species-specific regulatory components of drought-tolerant mechanisms in Gossypium stocksii.</title>
        <authorList>
            <person name="Yu D."/>
            <person name="Ke L."/>
            <person name="Zhang D."/>
            <person name="Wu Y."/>
            <person name="Sun Y."/>
            <person name="Mei J."/>
            <person name="Sun J."/>
            <person name="Sun Y."/>
        </authorList>
    </citation>
    <scope>NUCLEOTIDE SEQUENCE [LARGE SCALE GENOMIC DNA]</scope>
    <source>
        <strain evidence="2">cv. E1</strain>
        <tissue evidence="1">Leaf</tissue>
    </source>
</reference>
<keyword evidence="2" id="KW-1185">Reference proteome</keyword>
<dbReference type="AlphaFoldDB" id="A0A9D3UX71"/>
<name>A0A9D3UX71_9ROSI</name>
<evidence type="ECO:0000313" key="2">
    <source>
        <dbReference type="Proteomes" id="UP000828251"/>
    </source>
</evidence>
<organism evidence="1 2">
    <name type="scientific">Gossypium stocksii</name>
    <dbReference type="NCBI Taxonomy" id="47602"/>
    <lineage>
        <taxon>Eukaryota</taxon>
        <taxon>Viridiplantae</taxon>
        <taxon>Streptophyta</taxon>
        <taxon>Embryophyta</taxon>
        <taxon>Tracheophyta</taxon>
        <taxon>Spermatophyta</taxon>
        <taxon>Magnoliopsida</taxon>
        <taxon>eudicotyledons</taxon>
        <taxon>Gunneridae</taxon>
        <taxon>Pentapetalae</taxon>
        <taxon>rosids</taxon>
        <taxon>malvids</taxon>
        <taxon>Malvales</taxon>
        <taxon>Malvaceae</taxon>
        <taxon>Malvoideae</taxon>
        <taxon>Gossypium</taxon>
    </lineage>
</organism>
<accession>A0A9D3UX71</accession>
<protein>
    <submittedName>
        <fullName evidence="1">Uncharacterized protein</fullName>
    </submittedName>
</protein>